<keyword evidence="4" id="KW-1185">Reference proteome</keyword>
<reference evidence="3 4" key="1">
    <citation type="journal article" date="2012" name="Science">
        <title>The Paleozoic origin of enzymatic lignin decomposition reconstructed from 31 fungal genomes.</title>
        <authorList>
            <person name="Floudas D."/>
            <person name="Binder M."/>
            <person name="Riley R."/>
            <person name="Barry K."/>
            <person name="Blanchette R.A."/>
            <person name="Henrissat B."/>
            <person name="Martinez A.T."/>
            <person name="Otillar R."/>
            <person name="Spatafora J.W."/>
            <person name="Yadav J.S."/>
            <person name="Aerts A."/>
            <person name="Benoit I."/>
            <person name="Boyd A."/>
            <person name="Carlson A."/>
            <person name="Copeland A."/>
            <person name="Coutinho P.M."/>
            <person name="de Vries R.P."/>
            <person name="Ferreira P."/>
            <person name="Findley K."/>
            <person name="Foster B."/>
            <person name="Gaskell J."/>
            <person name="Glotzer D."/>
            <person name="Gorecki P."/>
            <person name="Heitman J."/>
            <person name="Hesse C."/>
            <person name="Hori C."/>
            <person name="Igarashi K."/>
            <person name="Jurgens J.A."/>
            <person name="Kallen N."/>
            <person name="Kersten P."/>
            <person name="Kohler A."/>
            <person name="Kuees U."/>
            <person name="Kumar T.K.A."/>
            <person name="Kuo A."/>
            <person name="LaButti K."/>
            <person name="Larrondo L.F."/>
            <person name="Lindquist E."/>
            <person name="Ling A."/>
            <person name="Lombard V."/>
            <person name="Lucas S."/>
            <person name="Lundell T."/>
            <person name="Martin R."/>
            <person name="McLaughlin D.J."/>
            <person name="Morgenstern I."/>
            <person name="Morin E."/>
            <person name="Murat C."/>
            <person name="Nagy L.G."/>
            <person name="Nolan M."/>
            <person name="Ohm R.A."/>
            <person name="Patyshakuliyeva A."/>
            <person name="Rokas A."/>
            <person name="Ruiz-Duenas F.J."/>
            <person name="Sabat G."/>
            <person name="Salamov A."/>
            <person name="Samejima M."/>
            <person name="Schmutz J."/>
            <person name="Slot J.C."/>
            <person name="St John F."/>
            <person name="Stenlid J."/>
            <person name="Sun H."/>
            <person name="Sun S."/>
            <person name="Syed K."/>
            <person name="Tsang A."/>
            <person name="Wiebenga A."/>
            <person name="Young D."/>
            <person name="Pisabarro A."/>
            <person name="Eastwood D.C."/>
            <person name="Martin F."/>
            <person name="Cullen D."/>
            <person name="Grigoriev I.V."/>
            <person name="Hibbett D.S."/>
        </authorList>
    </citation>
    <scope>NUCLEOTIDE SEQUENCE</scope>
    <source>
        <strain evidence="4">FP-58527</strain>
    </source>
</reference>
<dbReference type="HOGENOM" id="CLU_501557_0_0_1"/>
<organism evidence="3 4">
    <name type="scientific">Fomitopsis schrenkii</name>
    <name type="common">Brown rot fungus</name>
    <dbReference type="NCBI Taxonomy" id="2126942"/>
    <lineage>
        <taxon>Eukaryota</taxon>
        <taxon>Fungi</taxon>
        <taxon>Dikarya</taxon>
        <taxon>Basidiomycota</taxon>
        <taxon>Agaricomycotina</taxon>
        <taxon>Agaricomycetes</taxon>
        <taxon>Polyporales</taxon>
        <taxon>Fomitopsis</taxon>
    </lineage>
</organism>
<dbReference type="Gene3D" id="3.80.10.10">
    <property type="entry name" value="Ribonuclease Inhibitor"/>
    <property type="match status" value="1"/>
</dbReference>
<dbReference type="SUPFAM" id="SSF52047">
    <property type="entry name" value="RNI-like"/>
    <property type="match status" value="1"/>
</dbReference>
<feature type="compositionally biased region" description="Basic and acidic residues" evidence="1">
    <location>
        <begin position="57"/>
        <end position="105"/>
    </location>
</feature>
<evidence type="ECO:0000256" key="1">
    <source>
        <dbReference type="SAM" id="MobiDB-lite"/>
    </source>
</evidence>
<dbReference type="InParanoid" id="S8DR88"/>
<dbReference type="OrthoDB" id="2801180at2759"/>
<keyword evidence="2" id="KW-0732">Signal</keyword>
<evidence type="ECO:0008006" key="5">
    <source>
        <dbReference type="Google" id="ProtNLM"/>
    </source>
</evidence>
<proteinExistence type="predicted"/>
<feature type="chain" id="PRO_5004550025" description="F-box domain-containing protein" evidence="2">
    <location>
        <begin position="23"/>
        <end position="543"/>
    </location>
</feature>
<evidence type="ECO:0000313" key="3">
    <source>
        <dbReference type="EMBL" id="EPS95781.1"/>
    </source>
</evidence>
<dbReference type="EMBL" id="KE504200">
    <property type="protein sequence ID" value="EPS95781.1"/>
    <property type="molecule type" value="Genomic_DNA"/>
</dbReference>
<dbReference type="InterPro" id="IPR032675">
    <property type="entry name" value="LRR_dom_sf"/>
</dbReference>
<dbReference type="Proteomes" id="UP000015241">
    <property type="component" value="Unassembled WGS sequence"/>
</dbReference>
<evidence type="ECO:0000256" key="2">
    <source>
        <dbReference type="SAM" id="SignalP"/>
    </source>
</evidence>
<name>S8DR88_FOMSC</name>
<gene>
    <name evidence="3" type="ORF">FOMPIDRAFT_155953</name>
</gene>
<feature type="signal peptide" evidence="2">
    <location>
        <begin position="1"/>
        <end position="22"/>
    </location>
</feature>
<evidence type="ECO:0000313" key="4">
    <source>
        <dbReference type="Proteomes" id="UP000015241"/>
    </source>
</evidence>
<protein>
    <recommendedName>
        <fullName evidence="5">F-box domain-containing protein</fullName>
    </recommendedName>
</protein>
<dbReference type="AlphaFoldDB" id="S8DR88"/>
<sequence>MRFSTSFSVLCAALSLAPLALAMPFDYDSVYGLEVRAFDGDVEAALFARGGDPPNYGRHDEINGKKPKYAKKDPHPISKYRQKDPNVPNREKLERNGGPSRDKGNGRLSVVEMRLGRTHICELTQRPENGEDSVPGRVESQALARLAQVCKALSEPALRILWRDIPNFSPLIRLFSGCKRLGKDFNKAYALPDSIQPEDCSRFQYYADFVRQCHEYAWTRDSLDVSAYIYLFEHNDHKPLLPFLETLTWERELCDPAEDIALRAVLTPSLRNLTLTVKRDNFHEAQQDHALGVILNNVFSTAVHLEKLVLLSIYCKTSFTFGHRGERTVGPKPTFACLQKLVTRGHPDDILAFLPGASFPCLVHLQLDFERASPLRDMPSYIGLFRLARIVPNLHNLYISERTYGLHHPPEDCSLLELVEPLLALKELDTFEIRLGEYSPRVTDDDIRSIAESLPKLQALRLTFEPSEVRPSLYALNHLARNCPGLKKLTLPPVHHRGDISDTTLLRPHGLEELVTYGWEVNEEQLERYIAAVFPHVMNGEVR</sequence>
<feature type="region of interest" description="Disordered" evidence="1">
    <location>
        <begin position="49"/>
        <end position="108"/>
    </location>
</feature>
<accession>S8DR88</accession>
<dbReference type="STRING" id="743788.S8DR88"/>